<organism evidence="2 3">
    <name type="scientific">Araneus ventricosus</name>
    <name type="common">Orbweaver spider</name>
    <name type="synonym">Epeira ventricosa</name>
    <dbReference type="NCBI Taxonomy" id="182803"/>
    <lineage>
        <taxon>Eukaryota</taxon>
        <taxon>Metazoa</taxon>
        <taxon>Ecdysozoa</taxon>
        <taxon>Arthropoda</taxon>
        <taxon>Chelicerata</taxon>
        <taxon>Arachnida</taxon>
        <taxon>Araneae</taxon>
        <taxon>Araneomorphae</taxon>
        <taxon>Entelegynae</taxon>
        <taxon>Araneoidea</taxon>
        <taxon>Araneidae</taxon>
        <taxon>Araneus</taxon>
    </lineage>
</organism>
<proteinExistence type="predicted"/>
<protein>
    <submittedName>
        <fullName evidence="2">Uncharacterized protein</fullName>
    </submittedName>
</protein>
<dbReference type="EMBL" id="BGPR01000004">
    <property type="protein sequence ID" value="GBL74048.1"/>
    <property type="molecule type" value="Genomic_DNA"/>
</dbReference>
<sequence>MGHPPRSSKEPSINFLPTFSFPLSRSDLSPVASLSAFEGRGGLVVRSRPICLATQKISFRSPQLKNHWSNPTAGTSPLREKSSCLQRKMPKGVKDPPAEFAEKHRAFSPEIKKNGEEKEYIFFRHYKMHKQQEKGRCLATSQGPHLSCTERLSPPSCREHLGFAQKRLCVCT</sequence>
<reference evidence="2 3" key="1">
    <citation type="journal article" date="2019" name="Sci. Rep.">
        <title>Orb-weaving spider Araneus ventricosus genome elucidates the spidroin gene catalogue.</title>
        <authorList>
            <person name="Kono N."/>
            <person name="Nakamura H."/>
            <person name="Ohtoshi R."/>
            <person name="Moran D.A.P."/>
            <person name="Shinohara A."/>
            <person name="Yoshida Y."/>
            <person name="Fujiwara M."/>
            <person name="Mori M."/>
            <person name="Tomita M."/>
            <person name="Arakawa K."/>
        </authorList>
    </citation>
    <scope>NUCLEOTIDE SEQUENCE [LARGE SCALE GENOMIC DNA]</scope>
</reference>
<name>A0A4Y2A2P0_ARAVE</name>
<evidence type="ECO:0000256" key="1">
    <source>
        <dbReference type="SAM" id="MobiDB-lite"/>
    </source>
</evidence>
<feature type="compositionally biased region" description="Basic and acidic residues" evidence="1">
    <location>
        <begin position="92"/>
        <end position="104"/>
    </location>
</feature>
<evidence type="ECO:0000313" key="2">
    <source>
        <dbReference type="EMBL" id="GBL74048.1"/>
    </source>
</evidence>
<gene>
    <name evidence="2" type="ORF">AVEN_230957_1</name>
</gene>
<dbReference type="Proteomes" id="UP000499080">
    <property type="component" value="Unassembled WGS sequence"/>
</dbReference>
<feature type="region of interest" description="Disordered" evidence="1">
    <location>
        <begin position="64"/>
        <end position="104"/>
    </location>
</feature>
<comment type="caution">
    <text evidence="2">The sequence shown here is derived from an EMBL/GenBank/DDBJ whole genome shotgun (WGS) entry which is preliminary data.</text>
</comment>
<dbReference type="AlphaFoldDB" id="A0A4Y2A2P0"/>
<evidence type="ECO:0000313" key="3">
    <source>
        <dbReference type="Proteomes" id="UP000499080"/>
    </source>
</evidence>
<keyword evidence="3" id="KW-1185">Reference proteome</keyword>
<accession>A0A4Y2A2P0</accession>
<feature type="compositionally biased region" description="Polar residues" evidence="1">
    <location>
        <begin position="64"/>
        <end position="75"/>
    </location>
</feature>